<dbReference type="Proteomes" id="UP000664859">
    <property type="component" value="Unassembled WGS sequence"/>
</dbReference>
<dbReference type="GO" id="GO:0005509">
    <property type="term" value="F:calcium ion binding"/>
    <property type="evidence" value="ECO:0007669"/>
    <property type="project" value="InterPro"/>
</dbReference>
<protein>
    <submittedName>
        <fullName evidence="5">Caleosin related protein-domain-containing protein</fullName>
    </submittedName>
</protein>
<evidence type="ECO:0000256" key="2">
    <source>
        <dbReference type="ARBA" id="ARBA00022837"/>
    </source>
</evidence>
<keyword evidence="2" id="KW-0106">Calcium</keyword>
<dbReference type="AlphaFoldDB" id="A0A836CMG3"/>
<evidence type="ECO:0000256" key="1">
    <source>
        <dbReference type="ARBA" id="ARBA00006765"/>
    </source>
</evidence>
<dbReference type="EMBL" id="JAFCMP010000013">
    <property type="protein sequence ID" value="KAG5191980.1"/>
    <property type="molecule type" value="Genomic_DNA"/>
</dbReference>
<sequence>MPRLQQQRGAGSERPAGAERQRRGASREINSGPRLPPGGWDDKETRLRSAPASADADARRRHPSGSSSALHAKTVDAKTADAAAPAYDNHIQDRDPMANKARRERESMTALQKHCAYFDRDGDGVVSPGDTYRGFRALGCNPLICAAAVVLVCLFLAPPTSPHWYPTWNVHLRTSHRSIHGSDTGVYDEDGEFDEAKFNALFEKYDLDRDDALNIREFLHRARAQRDHLDFFGQIATILEFSLTYVLAGENWTLTRETLRTVYDGTFFDNVEARAKAKRESSALYKNII</sequence>
<dbReference type="Gene3D" id="1.10.238.10">
    <property type="entry name" value="EF-hand"/>
    <property type="match status" value="1"/>
</dbReference>
<feature type="domain" description="EF-hand" evidence="4">
    <location>
        <begin position="193"/>
        <end position="228"/>
    </location>
</feature>
<dbReference type="InterPro" id="IPR018247">
    <property type="entry name" value="EF_Hand_1_Ca_BS"/>
</dbReference>
<feature type="domain" description="EF-hand" evidence="4">
    <location>
        <begin position="106"/>
        <end position="141"/>
    </location>
</feature>
<organism evidence="5 6">
    <name type="scientific">Tribonema minus</name>
    <dbReference type="NCBI Taxonomy" id="303371"/>
    <lineage>
        <taxon>Eukaryota</taxon>
        <taxon>Sar</taxon>
        <taxon>Stramenopiles</taxon>
        <taxon>Ochrophyta</taxon>
        <taxon>PX clade</taxon>
        <taxon>Xanthophyceae</taxon>
        <taxon>Tribonematales</taxon>
        <taxon>Tribonemataceae</taxon>
        <taxon>Tribonema</taxon>
    </lineage>
</organism>
<dbReference type="PROSITE" id="PS00018">
    <property type="entry name" value="EF_HAND_1"/>
    <property type="match status" value="1"/>
</dbReference>
<evidence type="ECO:0000313" key="5">
    <source>
        <dbReference type="EMBL" id="KAG5191980.1"/>
    </source>
</evidence>
<reference evidence="5" key="1">
    <citation type="submission" date="2021-02" db="EMBL/GenBank/DDBJ databases">
        <title>First Annotated Genome of the Yellow-green Alga Tribonema minus.</title>
        <authorList>
            <person name="Mahan K.M."/>
        </authorList>
    </citation>
    <scope>NUCLEOTIDE SEQUENCE</scope>
    <source>
        <strain evidence="5">UTEX B ZZ1240</strain>
    </source>
</reference>
<comment type="similarity">
    <text evidence="1">Belongs to the caleosin family.</text>
</comment>
<evidence type="ECO:0000313" key="6">
    <source>
        <dbReference type="Proteomes" id="UP000664859"/>
    </source>
</evidence>
<dbReference type="GO" id="GO:0004497">
    <property type="term" value="F:monooxygenase activity"/>
    <property type="evidence" value="ECO:0007669"/>
    <property type="project" value="TreeGrafter"/>
</dbReference>
<dbReference type="OrthoDB" id="640742at2759"/>
<dbReference type="SUPFAM" id="SSF47473">
    <property type="entry name" value="EF-hand"/>
    <property type="match status" value="1"/>
</dbReference>
<evidence type="ECO:0000256" key="3">
    <source>
        <dbReference type="SAM" id="MobiDB-lite"/>
    </source>
</evidence>
<feature type="compositionally biased region" description="Basic and acidic residues" evidence="3">
    <location>
        <begin position="16"/>
        <end position="26"/>
    </location>
</feature>
<dbReference type="PROSITE" id="PS50222">
    <property type="entry name" value="EF_HAND_2"/>
    <property type="match status" value="2"/>
</dbReference>
<keyword evidence="6" id="KW-1185">Reference proteome</keyword>
<name>A0A836CMG3_9STRA</name>
<feature type="region of interest" description="Disordered" evidence="3">
    <location>
        <begin position="1"/>
        <end position="104"/>
    </location>
</feature>
<dbReference type="PANTHER" id="PTHR31495:SF0">
    <property type="entry name" value="BINDING PROTEIN CALEOSIN, PUTATIVE (AFU_ORTHOLOGUE AFUA_5G13750)-RELATED"/>
    <property type="match status" value="1"/>
</dbReference>
<dbReference type="PANTHER" id="PTHR31495">
    <property type="entry name" value="PEROXYGENASE 3-RELATED"/>
    <property type="match status" value="1"/>
</dbReference>
<dbReference type="InterPro" id="IPR002048">
    <property type="entry name" value="EF_hand_dom"/>
</dbReference>
<proteinExistence type="inferred from homology"/>
<comment type="caution">
    <text evidence="5">The sequence shown here is derived from an EMBL/GenBank/DDBJ whole genome shotgun (WGS) entry which is preliminary data.</text>
</comment>
<dbReference type="InterPro" id="IPR007736">
    <property type="entry name" value="Caleosin-related"/>
</dbReference>
<accession>A0A836CMG3</accession>
<evidence type="ECO:0000259" key="4">
    <source>
        <dbReference type="PROSITE" id="PS50222"/>
    </source>
</evidence>
<gene>
    <name evidence="5" type="ORF">JKP88DRAFT_274978</name>
</gene>
<dbReference type="Pfam" id="PF05042">
    <property type="entry name" value="Caleosin"/>
    <property type="match status" value="1"/>
</dbReference>
<feature type="compositionally biased region" description="Basic and acidic residues" evidence="3">
    <location>
        <begin position="90"/>
        <end position="104"/>
    </location>
</feature>
<dbReference type="InterPro" id="IPR011992">
    <property type="entry name" value="EF-hand-dom_pair"/>
</dbReference>